<keyword evidence="2" id="KW-1185">Reference proteome</keyword>
<dbReference type="RefSeq" id="WP_379993953.1">
    <property type="nucleotide sequence ID" value="NZ_JBHSGN010000024.1"/>
</dbReference>
<protein>
    <recommendedName>
        <fullName evidence="3">DNA-binding protein</fullName>
    </recommendedName>
</protein>
<dbReference type="EMBL" id="JBHSGN010000024">
    <property type="protein sequence ID" value="MFC4672749.1"/>
    <property type="molecule type" value="Genomic_DNA"/>
</dbReference>
<gene>
    <name evidence="1" type="ORF">ACFO6W_03475</name>
</gene>
<evidence type="ECO:0008006" key="3">
    <source>
        <dbReference type="Google" id="ProtNLM"/>
    </source>
</evidence>
<sequence length="58" mass="6493">MEILDNKSNEITSFFTALEGLLDTIGQALKNRTPHLNGEKYLTNKDVCGMLHISSRTL</sequence>
<comment type="caution">
    <text evidence="1">The sequence shown here is derived from an EMBL/GenBank/DDBJ whole genome shotgun (WGS) entry which is preliminary data.</text>
</comment>
<dbReference type="Proteomes" id="UP001596023">
    <property type="component" value="Unassembled WGS sequence"/>
</dbReference>
<evidence type="ECO:0000313" key="2">
    <source>
        <dbReference type="Proteomes" id="UP001596023"/>
    </source>
</evidence>
<accession>A0ABV9KSC3</accession>
<organism evidence="1 2">
    <name type="scientific">Dysgonomonas termitidis</name>
    <dbReference type="NCBI Taxonomy" id="1516126"/>
    <lineage>
        <taxon>Bacteria</taxon>
        <taxon>Pseudomonadati</taxon>
        <taxon>Bacteroidota</taxon>
        <taxon>Bacteroidia</taxon>
        <taxon>Bacteroidales</taxon>
        <taxon>Dysgonomonadaceae</taxon>
        <taxon>Dysgonomonas</taxon>
    </lineage>
</organism>
<name>A0ABV9KSC3_9BACT</name>
<proteinExistence type="predicted"/>
<reference evidence="2" key="1">
    <citation type="journal article" date="2019" name="Int. J. Syst. Evol. Microbiol.">
        <title>The Global Catalogue of Microorganisms (GCM) 10K type strain sequencing project: providing services to taxonomists for standard genome sequencing and annotation.</title>
        <authorList>
            <consortium name="The Broad Institute Genomics Platform"/>
            <consortium name="The Broad Institute Genome Sequencing Center for Infectious Disease"/>
            <person name="Wu L."/>
            <person name="Ma J."/>
        </authorList>
    </citation>
    <scope>NUCLEOTIDE SEQUENCE [LARGE SCALE GENOMIC DNA]</scope>
    <source>
        <strain evidence="2">CCUG 66188</strain>
    </source>
</reference>
<evidence type="ECO:0000313" key="1">
    <source>
        <dbReference type="EMBL" id="MFC4672749.1"/>
    </source>
</evidence>